<accession>A0ABT9R3T9</accession>
<sequence>MPDKTLWICDPHTVAKHQILRHYLDAWFPILAQARKSPITYVEAFAGPGIYEKGEPGSPVVATEAFLRQRRFFTPGRRVNLILIEERRDRMERLCLEMAQTLSRRGGQPGGMHIEYHNAGYESVLFPAMTRLNVTQGPIFAFLDSFGGPDIPLDVARRIAAVPSSEVLLTFGTRFLIQFGKVSLHQESGDLAFGGQSWREVHQQPSHAKKAFLVSEYRRSLKAAGFKFVISFEMLDEQGHDLHLVFGTSSLKGLEKMKEAMWQVDPVRGVSYRDPRDPDQLAFEFGEHASLAPLRRALLAELSSRDHTLANLREYTLLETVYRPPHATAVVRQLLKDGSIERDPIQGQLSEKTLIRVAVPRPLAPVQDRLF</sequence>
<gene>
    <name evidence="2" type="ORF">J2S55_003172</name>
</gene>
<comment type="caution">
    <text evidence="2">The sequence shown here is derived from an EMBL/GenBank/DDBJ whole genome shotgun (WGS) entry which is preliminary data.</text>
</comment>
<dbReference type="RefSeq" id="WP_306861205.1">
    <property type="nucleotide sequence ID" value="NZ_JAUSRB010000002.1"/>
</dbReference>
<protein>
    <submittedName>
        <fullName evidence="2">Three-Cys-motif partner protein</fullName>
    </submittedName>
</protein>
<dbReference type="InterPro" id="IPR031009">
    <property type="entry name" value="Tcm_partner"/>
</dbReference>
<keyword evidence="3" id="KW-1185">Reference proteome</keyword>
<dbReference type="InterPro" id="IPR054339">
    <property type="entry name" value="GMT_wHTH"/>
</dbReference>
<reference evidence="2 3" key="1">
    <citation type="submission" date="2023-07" db="EMBL/GenBank/DDBJ databases">
        <title>Sequencing the genomes of 1000 actinobacteria strains.</title>
        <authorList>
            <person name="Klenk H.-P."/>
        </authorList>
    </citation>
    <scope>NUCLEOTIDE SEQUENCE [LARGE SCALE GENOMIC DNA]</scope>
    <source>
        <strain evidence="2 3">DSM 44109</strain>
    </source>
</reference>
<organism evidence="2 3">
    <name type="scientific">Streptosporangium brasiliense</name>
    <dbReference type="NCBI Taxonomy" id="47480"/>
    <lineage>
        <taxon>Bacteria</taxon>
        <taxon>Bacillati</taxon>
        <taxon>Actinomycetota</taxon>
        <taxon>Actinomycetes</taxon>
        <taxon>Streptosporangiales</taxon>
        <taxon>Streptosporangiaceae</taxon>
        <taxon>Streptosporangium</taxon>
    </lineage>
</organism>
<evidence type="ECO:0000313" key="3">
    <source>
        <dbReference type="Proteomes" id="UP001230426"/>
    </source>
</evidence>
<dbReference type="Proteomes" id="UP001230426">
    <property type="component" value="Unassembled WGS sequence"/>
</dbReference>
<proteinExistence type="predicted"/>
<evidence type="ECO:0000259" key="1">
    <source>
        <dbReference type="Pfam" id="PF22560"/>
    </source>
</evidence>
<evidence type="ECO:0000313" key="2">
    <source>
        <dbReference type="EMBL" id="MDP9863906.1"/>
    </source>
</evidence>
<dbReference type="EMBL" id="JAUSRB010000002">
    <property type="protein sequence ID" value="MDP9863906.1"/>
    <property type="molecule type" value="Genomic_DNA"/>
</dbReference>
<dbReference type="Pfam" id="PF22560">
    <property type="entry name" value="GMT-wHTH"/>
    <property type="match status" value="1"/>
</dbReference>
<feature type="domain" description="GMT-like wHTH" evidence="1">
    <location>
        <begin position="277"/>
        <end position="341"/>
    </location>
</feature>
<name>A0ABT9R3T9_9ACTN</name>
<dbReference type="NCBIfam" id="TIGR04474">
    <property type="entry name" value="tcm_partner"/>
    <property type="match status" value="1"/>
</dbReference>